<protein>
    <submittedName>
        <fullName evidence="11">Aldehyde ferredoxin oxidoreductase</fullName>
    </submittedName>
</protein>
<evidence type="ECO:0000256" key="3">
    <source>
        <dbReference type="ARBA" id="ARBA00022485"/>
    </source>
</evidence>
<comment type="cofactor">
    <cofactor evidence="8">
        <name>tungstopterin</name>
        <dbReference type="ChEBI" id="CHEBI:30402"/>
    </cofactor>
</comment>
<dbReference type="GO" id="GO:0046872">
    <property type="term" value="F:metal ion binding"/>
    <property type="evidence" value="ECO:0007669"/>
    <property type="project" value="UniProtKB-KW"/>
</dbReference>
<dbReference type="InterPro" id="IPR013985">
    <property type="entry name" value="Ald_Fedxn_OxRdtase_dom3"/>
</dbReference>
<gene>
    <name evidence="11" type="ORF">Pdsh_06160</name>
</gene>
<dbReference type="Gene3D" id="1.10.569.10">
    <property type="entry name" value="Aldehyde Ferredoxin Oxidoreductase Protein, subunit A, domain 2"/>
    <property type="match status" value="1"/>
</dbReference>
<evidence type="ECO:0000256" key="6">
    <source>
        <dbReference type="ARBA" id="ARBA00023004"/>
    </source>
</evidence>
<reference evidence="11 12" key="1">
    <citation type="submission" date="2017-05" db="EMBL/GenBank/DDBJ databases">
        <title>The draft genome of the hyperthermophilic archaeon 'Pyrodictium delaneyi strain Hulk', an iron and nitrate reducer, reveals the capacity for sulfate reduction.</title>
        <authorList>
            <person name="Demey L.M."/>
            <person name="Miller C."/>
            <person name="Manzella M."/>
            <person name="Reguera G."/>
            <person name="Kashefi K."/>
        </authorList>
    </citation>
    <scope>NUCLEOTIDE SEQUENCE [LARGE SCALE GENOMIC DNA]</scope>
    <source>
        <strain evidence="11 12">Hulk</strain>
    </source>
</reference>
<dbReference type="PANTHER" id="PTHR30038">
    <property type="entry name" value="ALDEHYDE FERREDOXIN OXIDOREDUCTASE"/>
    <property type="match status" value="1"/>
</dbReference>
<keyword evidence="7" id="KW-0411">Iron-sulfur</keyword>
<comment type="cofactor">
    <cofactor evidence="1">
        <name>[4Fe-4S] cluster</name>
        <dbReference type="ChEBI" id="CHEBI:49883"/>
    </cofactor>
</comment>
<dbReference type="InterPro" id="IPR051919">
    <property type="entry name" value="W-dependent_AOR"/>
</dbReference>
<dbReference type="SUPFAM" id="SSF56228">
    <property type="entry name" value="Aldehyde ferredoxin oxidoreductase, N-terminal domain"/>
    <property type="match status" value="1"/>
</dbReference>
<comment type="similarity">
    <text evidence="2">Belongs to the AOR/FOR family.</text>
</comment>
<dbReference type="GO" id="GO:0051539">
    <property type="term" value="F:4 iron, 4 sulfur cluster binding"/>
    <property type="evidence" value="ECO:0007669"/>
    <property type="project" value="UniProtKB-KW"/>
</dbReference>
<evidence type="ECO:0000313" key="12">
    <source>
        <dbReference type="Proteomes" id="UP000196694"/>
    </source>
</evidence>
<dbReference type="Pfam" id="PF01314">
    <property type="entry name" value="AFOR_C"/>
    <property type="match status" value="1"/>
</dbReference>
<dbReference type="SUPFAM" id="SSF48310">
    <property type="entry name" value="Aldehyde ferredoxin oxidoreductase, C-terminal domains"/>
    <property type="match status" value="1"/>
</dbReference>
<comment type="caution">
    <text evidence="11">The sequence shown here is derived from an EMBL/GenBank/DDBJ whole genome shotgun (WGS) entry which is preliminary data.</text>
</comment>
<name>A0A211YNV7_9CREN</name>
<dbReference type="OrthoDB" id="30771at2157"/>
<keyword evidence="3" id="KW-0004">4Fe-4S</keyword>
<dbReference type="InterPro" id="IPR013984">
    <property type="entry name" value="Ald_Fedxn_OxRdtase_dom2"/>
</dbReference>
<dbReference type="Pfam" id="PF02730">
    <property type="entry name" value="AFOR_N"/>
    <property type="match status" value="1"/>
</dbReference>
<keyword evidence="5" id="KW-0560">Oxidoreductase</keyword>
<evidence type="ECO:0000259" key="10">
    <source>
        <dbReference type="SMART" id="SM00790"/>
    </source>
</evidence>
<dbReference type="AlphaFoldDB" id="A0A211YNV7"/>
<organism evidence="11 12">
    <name type="scientific">Pyrodictium delaneyi</name>
    <dbReference type="NCBI Taxonomy" id="1273541"/>
    <lineage>
        <taxon>Archaea</taxon>
        <taxon>Thermoproteota</taxon>
        <taxon>Thermoprotei</taxon>
        <taxon>Desulfurococcales</taxon>
        <taxon>Pyrodictiaceae</taxon>
        <taxon>Pyrodictium</taxon>
    </lineage>
</organism>
<sequence>MSVPGYAGRIAFIDLSSGRVSVKELDQDTARLFLGGKGLLYLLGYQLIAPSAEPLDPRENKLIIAAGALAAHAPGASKTGFLAKSPLTSILCDTYAGQVFAGKLRLAGFDALVISGSSDEPVYIYVENGEVEVRPARHLWGSGAVEVVEAIRRETRQGASVAAIGPAGERLVRYANIMVDGFRAAGRCGLGAVMGSMGLKAVAVWGNRVPERARPGEWRRLYLEVYKRIRDDEPTRSWARYGTNDGVSVCSRLSMCPGWHWKRPWLPPEEAKKLGGDTVLERETPRSVYKKYAGVLWGWGCPIKCSKLAAPKKKGLEHIVVKPEYENLAMLGLAPGVLDVDEVLYTEWLVNNLGLDSISFGEAASWLMELYEEGLVQRGELTGMENEPRFGSPEAVRELARLVAERRGIGAVLAEGVEKASRILGRGSDRAVHVKGLEAAAWDPRGRRGLVVSYATADVGASHLRGWPRPHQPPSRGPAAEMVKSLIADRDWKVLLDSMGLCSFLPYTREEVAKLYSAVTGFETTPEELVLVGWRAEALARIHAALAGRVPEGDTAPKRWMEPVPEGPMKGEKAAQDWRDLEEAIREYYRQRGYHTTYGIPLPETLEKLGLGWAVGDAEKALKEAEKRIAPKEE</sequence>
<evidence type="ECO:0000256" key="7">
    <source>
        <dbReference type="ARBA" id="ARBA00023014"/>
    </source>
</evidence>
<dbReference type="SMART" id="SM00790">
    <property type="entry name" value="AFOR_N"/>
    <property type="match status" value="1"/>
</dbReference>
<dbReference type="GO" id="GO:0009055">
    <property type="term" value="F:electron transfer activity"/>
    <property type="evidence" value="ECO:0007669"/>
    <property type="project" value="InterPro"/>
</dbReference>
<dbReference type="GO" id="GO:0016625">
    <property type="term" value="F:oxidoreductase activity, acting on the aldehyde or oxo group of donors, iron-sulfur protein as acceptor"/>
    <property type="evidence" value="ECO:0007669"/>
    <property type="project" value="InterPro"/>
</dbReference>
<dbReference type="InterPro" id="IPR013983">
    <property type="entry name" value="Ald_Fedxn_OxRdtase_N"/>
</dbReference>
<feature type="region of interest" description="Disordered" evidence="9">
    <location>
        <begin position="553"/>
        <end position="573"/>
    </location>
</feature>
<dbReference type="InterPro" id="IPR036021">
    <property type="entry name" value="Tungsten_al_ferr_oxy-like_C"/>
</dbReference>
<dbReference type="InterPro" id="IPR001203">
    <property type="entry name" value="OxRdtase_Ald_Fedxn_C"/>
</dbReference>
<keyword evidence="6" id="KW-0408">Iron</keyword>
<evidence type="ECO:0000256" key="9">
    <source>
        <dbReference type="SAM" id="MobiDB-lite"/>
    </source>
</evidence>
<evidence type="ECO:0000256" key="8">
    <source>
        <dbReference type="ARBA" id="ARBA00049934"/>
    </source>
</evidence>
<evidence type="ECO:0000256" key="1">
    <source>
        <dbReference type="ARBA" id="ARBA00001966"/>
    </source>
</evidence>
<dbReference type="Gene3D" id="1.10.599.10">
    <property type="entry name" value="Aldehyde Ferredoxin Oxidoreductase Protein, subunit A, domain 3"/>
    <property type="match status" value="1"/>
</dbReference>
<evidence type="ECO:0000313" key="11">
    <source>
        <dbReference type="EMBL" id="OWJ54604.1"/>
    </source>
</evidence>
<keyword evidence="4" id="KW-0479">Metal-binding</keyword>
<dbReference type="InterPro" id="IPR036503">
    <property type="entry name" value="Ald_Fedxn_OxRdtase_N_sf"/>
</dbReference>
<accession>A0A211YNV7</accession>
<feature type="domain" description="Aldehyde ferredoxin oxidoreductase N-terminal" evidence="10">
    <location>
        <begin position="6"/>
        <end position="208"/>
    </location>
</feature>
<evidence type="ECO:0000256" key="2">
    <source>
        <dbReference type="ARBA" id="ARBA00011032"/>
    </source>
</evidence>
<dbReference type="Proteomes" id="UP000196694">
    <property type="component" value="Unassembled WGS sequence"/>
</dbReference>
<keyword evidence="12" id="KW-1185">Reference proteome</keyword>
<dbReference type="PANTHER" id="PTHR30038:SF0">
    <property type="entry name" value="TUNGSTEN-CONTAINING ALDEHYDE FERREDOXIN OXIDOREDUCTASE"/>
    <property type="match status" value="1"/>
</dbReference>
<dbReference type="Gene3D" id="3.60.9.10">
    <property type="entry name" value="Aldehyde ferredoxin oxidoreductase, N-terminal domain"/>
    <property type="match status" value="1"/>
</dbReference>
<dbReference type="EMBL" id="NCQP01000003">
    <property type="protein sequence ID" value="OWJ54604.1"/>
    <property type="molecule type" value="Genomic_DNA"/>
</dbReference>
<evidence type="ECO:0000256" key="5">
    <source>
        <dbReference type="ARBA" id="ARBA00023002"/>
    </source>
</evidence>
<evidence type="ECO:0000256" key="4">
    <source>
        <dbReference type="ARBA" id="ARBA00022723"/>
    </source>
</evidence>
<proteinExistence type="inferred from homology"/>